<reference evidence="3 4" key="1">
    <citation type="journal article" date="2014" name="Genome Announc.">
        <title>Genome Sequence and Methylome of Soil Bacterium Gemmatirosa kalamazoonensis KBS708T, a Member of the Rarely Cultivated Gemmatimonadetes Phylum.</title>
        <authorList>
            <person name="Debruyn J.M."/>
            <person name="Radosevich M."/>
            <person name="Wommack K.E."/>
            <person name="Polson S.W."/>
            <person name="Hauser L.J."/>
            <person name="Fawaz M.N."/>
            <person name="Korlach J."/>
            <person name="Tsai Y.C."/>
        </authorList>
    </citation>
    <scope>NUCLEOTIDE SEQUENCE [LARGE SCALE GENOMIC DNA]</scope>
    <source>
        <strain evidence="3 4">KBS708</strain>
    </source>
</reference>
<evidence type="ECO:0000256" key="1">
    <source>
        <dbReference type="SAM" id="SignalP"/>
    </source>
</evidence>
<gene>
    <name evidence="3" type="ORF">J421_1698</name>
</gene>
<keyword evidence="4" id="KW-1185">Reference proteome</keyword>
<dbReference type="HOGENOM" id="CLU_1419661_0_0_0"/>
<dbReference type="STRING" id="861299.J421_1698"/>
<evidence type="ECO:0000313" key="4">
    <source>
        <dbReference type="Proteomes" id="UP000019151"/>
    </source>
</evidence>
<keyword evidence="1" id="KW-0732">Signal</keyword>
<dbReference type="KEGG" id="gba:J421_1698"/>
<evidence type="ECO:0000259" key="2">
    <source>
        <dbReference type="Pfam" id="PF07589"/>
    </source>
</evidence>
<dbReference type="RefSeq" id="WP_158508695.1">
    <property type="nucleotide sequence ID" value="NZ_CP007128.1"/>
</dbReference>
<feature type="chain" id="PRO_5004794294" evidence="1">
    <location>
        <begin position="25"/>
        <end position="191"/>
    </location>
</feature>
<organism evidence="3 4">
    <name type="scientific">Gemmatirosa kalamazoonensis</name>
    <dbReference type="NCBI Taxonomy" id="861299"/>
    <lineage>
        <taxon>Bacteria</taxon>
        <taxon>Pseudomonadati</taxon>
        <taxon>Gemmatimonadota</taxon>
        <taxon>Gemmatimonadia</taxon>
        <taxon>Gemmatimonadales</taxon>
        <taxon>Gemmatimonadaceae</taxon>
        <taxon>Gemmatirosa</taxon>
    </lineage>
</organism>
<proteinExistence type="predicted"/>
<feature type="domain" description="Ice-binding protein C-terminal" evidence="2">
    <location>
        <begin position="163"/>
        <end position="187"/>
    </location>
</feature>
<dbReference type="NCBIfam" id="TIGR02595">
    <property type="entry name" value="PEP_CTERM"/>
    <property type="match status" value="1"/>
</dbReference>
<accession>W0RFY8</accession>
<dbReference type="EMBL" id="CP007128">
    <property type="protein sequence ID" value="AHG89235.1"/>
    <property type="molecule type" value="Genomic_DNA"/>
</dbReference>
<feature type="signal peptide" evidence="1">
    <location>
        <begin position="1"/>
        <end position="24"/>
    </location>
</feature>
<protein>
    <submittedName>
        <fullName evidence="3">PEP motif putative anchor domain protein</fullName>
    </submittedName>
</protein>
<dbReference type="Pfam" id="PF07589">
    <property type="entry name" value="PEP-CTERM"/>
    <property type="match status" value="1"/>
</dbReference>
<sequence>MRRTRLPFLAAALSTALATVPAHAKPPIAFTGSFTGTVVTATPGSCGPNQVDVNATFSGLFSPFGAATGTQAACVNLGTFDFTGGVFTLDFGGGNTLFGTSAGSFVMTAPQVFSGSSTIVIGGGTGMFTEATGTGTTRGTQNLAAGTVAFDATGTVAGPQLNAVPEPASLALLAGGLGAMAAIGRRRGRDG</sequence>
<dbReference type="InParanoid" id="W0RFY8"/>
<evidence type="ECO:0000313" key="3">
    <source>
        <dbReference type="EMBL" id="AHG89235.1"/>
    </source>
</evidence>
<dbReference type="InterPro" id="IPR013424">
    <property type="entry name" value="Ice-binding_C"/>
</dbReference>
<dbReference type="AlphaFoldDB" id="W0RFY8"/>
<name>W0RFY8_9BACT</name>
<dbReference type="Proteomes" id="UP000019151">
    <property type="component" value="Chromosome"/>
</dbReference>